<accession>A0AAE3KBM2</accession>
<protein>
    <submittedName>
        <fullName evidence="3">Polar amino acid transport system substrate-binding protein</fullName>
    </submittedName>
</protein>
<evidence type="ECO:0000313" key="3">
    <source>
        <dbReference type="EMBL" id="MCP1674811.1"/>
    </source>
</evidence>
<evidence type="ECO:0000256" key="1">
    <source>
        <dbReference type="SAM" id="SignalP"/>
    </source>
</evidence>
<dbReference type="PANTHER" id="PTHR38834:SF3">
    <property type="entry name" value="SOLUTE-BINDING PROTEIN FAMILY 3_N-TERMINAL DOMAIN-CONTAINING PROTEIN"/>
    <property type="match status" value="1"/>
</dbReference>
<feature type="chain" id="PRO_5042091320" evidence="1">
    <location>
        <begin position="23"/>
        <end position="254"/>
    </location>
</feature>
<dbReference type="RefSeq" id="WP_253477248.1">
    <property type="nucleotide sequence ID" value="NZ_JALJXV010000004.1"/>
</dbReference>
<feature type="signal peptide" evidence="1">
    <location>
        <begin position="1"/>
        <end position="22"/>
    </location>
</feature>
<dbReference type="EMBL" id="JALJXV010000004">
    <property type="protein sequence ID" value="MCP1674811.1"/>
    <property type="molecule type" value="Genomic_DNA"/>
</dbReference>
<reference evidence="3" key="1">
    <citation type="submission" date="2022-03" db="EMBL/GenBank/DDBJ databases">
        <title>Genomic Encyclopedia of Type Strains, Phase III (KMG-III): the genomes of soil and plant-associated and newly described type strains.</title>
        <authorList>
            <person name="Whitman W."/>
        </authorList>
    </citation>
    <scope>NUCLEOTIDE SEQUENCE</scope>
    <source>
        <strain evidence="3">ANL 6-2</strain>
    </source>
</reference>
<proteinExistence type="predicted"/>
<organism evidence="3 4">
    <name type="scientific">Natronocella acetinitrilica</name>
    <dbReference type="NCBI Taxonomy" id="414046"/>
    <lineage>
        <taxon>Bacteria</taxon>
        <taxon>Pseudomonadati</taxon>
        <taxon>Pseudomonadota</taxon>
        <taxon>Gammaproteobacteria</taxon>
        <taxon>Chromatiales</taxon>
        <taxon>Ectothiorhodospiraceae</taxon>
        <taxon>Natronocella</taxon>
    </lineage>
</organism>
<sequence>MRVLKWCARGVVVCLLGGVLGAAQGQALDDIQWLSEEYAPYNYADPETGIPTGISVDVLQRIWDRLGVERQASDITILPWARGYRIAQDDPNTCLFATTVTEPRQELFNFVEPLVDVSIVVVGARDGAPAINSVDDLAPYRIGVVRDDIGDQLLVQQGAESTIIRTDSARIMVRMLRGQRFDFIAYDAHTARWTMQQEDIDASEYADVYVLDEAVMGYACNKAVPQEHIDAMQSVLDELIADGTVARIISEYRQ</sequence>
<dbReference type="InterPro" id="IPR001638">
    <property type="entry name" value="Solute-binding_3/MltF_N"/>
</dbReference>
<dbReference type="Gene3D" id="3.40.190.10">
    <property type="entry name" value="Periplasmic binding protein-like II"/>
    <property type="match status" value="2"/>
</dbReference>
<dbReference type="SMART" id="SM00062">
    <property type="entry name" value="PBPb"/>
    <property type="match status" value="1"/>
</dbReference>
<name>A0AAE3KBM2_9GAMM</name>
<gene>
    <name evidence="3" type="ORF">J2T57_001949</name>
</gene>
<evidence type="ECO:0000259" key="2">
    <source>
        <dbReference type="SMART" id="SM00062"/>
    </source>
</evidence>
<feature type="domain" description="Solute-binding protein family 3/N-terminal" evidence="2">
    <location>
        <begin position="33"/>
        <end position="253"/>
    </location>
</feature>
<evidence type="ECO:0000313" key="4">
    <source>
        <dbReference type="Proteomes" id="UP001205843"/>
    </source>
</evidence>
<dbReference type="AlphaFoldDB" id="A0AAE3KBM2"/>
<comment type="caution">
    <text evidence="3">The sequence shown here is derived from an EMBL/GenBank/DDBJ whole genome shotgun (WGS) entry which is preliminary data.</text>
</comment>
<dbReference type="SUPFAM" id="SSF53850">
    <property type="entry name" value="Periplasmic binding protein-like II"/>
    <property type="match status" value="1"/>
</dbReference>
<keyword evidence="1" id="KW-0732">Signal</keyword>
<dbReference type="Pfam" id="PF00497">
    <property type="entry name" value="SBP_bac_3"/>
    <property type="match status" value="1"/>
</dbReference>
<dbReference type="Proteomes" id="UP001205843">
    <property type="component" value="Unassembled WGS sequence"/>
</dbReference>
<dbReference type="PANTHER" id="PTHR38834">
    <property type="entry name" value="PERIPLASMIC SUBSTRATE BINDING PROTEIN FAMILY 3"/>
    <property type="match status" value="1"/>
</dbReference>
<keyword evidence="4" id="KW-1185">Reference proteome</keyword>